<feature type="transmembrane region" description="Helical" evidence="7">
    <location>
        <begin position="291"/>
        <end position="308"/>
    </location>
</feature>
<dbReference type="InterPro" id="IPR020846">
    <property type="entry name" value="MFS_dom"/>
</dbReference>
<evidence type="ECO:0000313" key="9">
    <source>
        <dbReference type="EMBL" id="MCO1660776.1"/>
    </source>
</evidence>
<keyword evidence="4 7" id="KW-0812">Transmembrane</keyword>
<evidence type="ECO:0000256" key="2">
    <source>
        <dbReference type="ARBA" id="ARBA00022448"/>
    </source>
</evidence>
<dbReference type="InterPro" id="IPR010290">
    <property type="entry name" value="TM_effector"/>
</dbReference>
<dbReference type="Proteomes" id="UP001165283">
    <property type="component" value="Unassembled WGS sequence"/>
</dbReference>
<feature type="transmembrane region" description="Helical" evidence="7">
    <location>
        <begin position="260"/>
        <end position="279"/>
    </location>
</feature>
<dbReference type="SUPFAM" id="SSF103473">
    <property type="entry name" value="MFS general substrate transporter"/>
    <property type="match status" value="1"/>
</dbReference>
<feature type="domain" description="Major facilitator superfamily (MFS) profile" evidence="8">
    <location>
        <begin position="11"/>
        <end position="403"/>
    </location>
</feature>
<evidence type="ECO:0000256" key="4">
    <source>
        <dbReference type="ARBA" id="ARBA00022692"/>
    </source>
</evidence>
<dbReference type="PANTHER" id="PTHR23513">
    <property type="entry name" value="INTEGRAL MEMBRANE EFFLUX PROTEIN-RELATED"/>
    <property type="match status" value="1"/>
</dbReference>
<feature type="transmembrane region" description="Helical" evidence="7">
    <location>
        <begin position="224"/>
        <end position="248"/>
    </location>
</feature>
<keyword evidence="10" id="KW-1185">Reference proteome</keyword>
<keyword evidence="5 7" id="KW-1133">Transmembrane helix</keyword>
<evidence type="ECO:0000259" key="8">
    <source>
        <dbReference type="PROSITE" id="PS50850"/>
    </source>
</evidence>
<dbReference type="Gene3D" id="1.20.1250.20">
    <property type="entry name" value="MFS general substrate transporter like domains"/>
    <property type="match status" value="1"/>
</dbReference>
<accession>A0ABT1ACT4</accession>
<evidence type="ECO:0000256" key="7">
    <source>
        <dbReference type="SAM" id="Phobius"/>
    </source>
</evidence>
<feature type="transmembrane region" description="Helical" evidence="7">
    <location>
        <begin position="90"/>
        <end position="113"/>
    </location>
</feature>
<name>A0ABT1ACT4_9PSEU</name>
<dbReference type="EMBL" id="JAGSOV010000093">
    <property type="protein sequence ID" value="MCO1660776.1"/>
    <property type="molecule type" value="Genomic_DNA"/>
</dbReference>
<evidence type="ECO:0000256" key="5">
    <source>
        <dbReference type="ARBA" id="ARBA00022989"/>
    </source>
</evidence>
<feature type="transmembrane region" description="Helical" evidence="7">
    <location>
        <begin position="378"/>
        <end position="398"/>
    </location>
</feature>
<comment type="caution">
    <text evidence="9">The sequence shown here is derived from an EMBL/GenBank/DDBJ whole genome shotgun (WGS) entry which is preliminary data.</text>
</comment>
<dbReference type="CDD" id="cd06173">
    <property type="entry name" value="MFS_MefA_like"/>
    <property type="match status" value="1"/>
</dbReference>
<evidence type="ECO:0000256" key="6">
    <source>
        <dbReference type="ARBA" id="ARBA00023136"/>
    </source>
</evidence>
<feature type="transmembrane region" description="Helical" evidence="7">
    <location>
        <begin position="46"/>
        <end position="69"/>
    </location>
</feature>
<reference evidence="9" key="1">
    <citation type="submission" date="2021-04" db="EMBL/GenBank/DDBJ databases">
        <title>Pseudonocardia sp. nov., isolated from sandy soil of mangrove forest.</title>
        <authorList>
            <person name="Zan Z."/>
            <person name="Huang R."/>
            <person name="Liu W."/>
        </authorList>
    </citation>
    <scope>NUCLEOTIDE SEQUENCE</scope>
    <source>
        <strain evidence="9">S2-4</strain>
    </source>
</reference>
<evidence type="ECO:0000256" key="3">
    <source>
        <dbReference type="ARBA" id="ARBA00022475"/>
    </source>
</evidence>
<keyword evidence="2" id="KW-0813">Transport</keyword>
<evidence type="ECO:0000256" key="1">
    <source>
        <dbReference type="ARBA" id="ARBA00004651"/>
    </source>
</evidence>
<dbReference type="PANTHER" id="PTHR23513:SF6">
    <property type="entry name" value="MAJOR FACILITATOR SUPERFAMILY ASSOCIATED DOMAIN-CONTAINING PROTEIN"/>
    <property type="match status" value="1"/>
</dbReference>
<keyword evidence="6 7" id="KW-0472">Membrane</keyword>
<evidence type="ECO:0000313" key="10">
    <source>
        <dbReference type="Proteomes" id="UP001165283"/>
    </source>
</evidence>
<dbReference type="InterPro" id="IPR036259">
    <property type="entry name" value="MFS_trans_sf"/>
</dbReference>
<organism evidence="9 10">
    <name type="scientific">Pseudonocardia humida</name>
    <dbReference type="NCBI Taxonomy" id="2800819"/>
    <lineage>
        <taxon>Bacteria</taxon>
        <taxon>Bacillati</taxon>
        <taxon>Actinomycetota</taxon>
        <taxon>Actinomycetes</taxon>
        <taxon>Pseudonocardiales</taxon>
        <taxon>Pseudonocardiaceae</taxon>
        <taxon>Pseudonocardia</taxon>
    </lineage>
</organism>
<protein>
    <submittedName>
        <fullName evidence="9">MFS transporter</fullName>
    </submittedName>
</protein>
<dbReference type="RefSeq" id="WP_252446313.1">
    <property type="nucleotide sequence ID" value="NZ_JAGSOV010000093.1"/>
</dbReference>
<sequence>MAPGRPPLGPAYHRLWASTALSNLADGVLKVALPLIALGYTRSPPLIAGVAVAAALPWLLFALPAGALVDRLDRRRLMAGANALRAAVAGGLVLVLLLDAGSIQVLYVVALVAGTAETLHDTAAPSVLPQLVPSDQLPRANGRLFAVELTANELVGPPLAGVLVALAVVAAPAAPALLWGVAAVLVPALGRSLPSGPPRRDRGTWRADVAEGLRFLGRHRVLRAFTAMTGLFNLTSSATQAVLVLYAVGSASPMGLTEQGYGWLLGAWAAGCLLGSFLVERLQRALGRARAIGSAFLVAALAVGLPGLTAHPVAVGAGFLVGGVGLVVANVATVSLRQRITPGPLAGRVHSAHRLVGFGAKPLGAALGGGLAELLGLRAVFLVMGGLALLALVGMRAVTDAAMDAAETGHDPDGPSGY</sequence>
<gene>
    <name evidence="9" type="ORF">KDL28_37575</name>
</gene>
<feature type="transmembrane region" description="Helical" evidence="7">
    <location>
        <begin position="159"/>
        <end position="190"/>
    </location>
</feature>
<feature type="transmembrane region" description="Helical" evidence="7">
    <location>
        <begin position="314"/>
        <end position="334"/>
    </location>
</feature>
<dbReference type="PROSITE" id="PS50850">
    <property type="entry name" value="MFS"/>
    <property type="match status" value="1"/>
</dbReference>
<keyword evidence="3" id="KW-1003">Cell membrane</keyword>
<proteinExistence type="predicted"/>
<comment type="subcellular location">
    <subcellularLocation>
        <location evidence="1">Cell membrane</location>
        <topology evidence="1">Multi-pass membrane protein</topology>
    </subcellularLocation>
</comment>
<dbReference type="Pfam" id="PF05977">
    <property type="entry name" value="MFS_3"/>
    <property type="match status" value="1"/>
</dbReference>